<accession>A0A8K0I5A6</accession>
<dbReference type="AlphaFoldDB" id="A0A8K0I5A6"/>
<feature type="compositionally biased region" description="Polar residues" evidence="16">
    <location>
        <begin position="30"/>
        <end position="46"/>
    </location>
</feature>
<feature type="compositionally biased region" description="Polar residues" evidence="16">
    <location>
        <begin position="606"/>
        <end position="618"/>
    </location>
</feature>
<protein>
    <recommendedName>
        <fullName evidence="3">non-specific serine/threonine protein kinase</fullName>
        <ecNumber evidence="3">2.7.11.1</ecNumber>
    </recommendedName>
</protein>
<name>A0A8K0I5A6_COCNU</name>
<evidence type="ECO:0000256" key="16">
    <source>
        <dbReference type="SAM" id="MobiDB-lite"/>
    </source>
</evidence>
<evidence type="ECO:0000256" key="4">
    <source>
        <dbReference type="ARBA" id="ARBA00022475"/>
    </source>
</evidence>
<evidence type="ECO:0000256" key="13">
    <source>
        <dbReference type="ARBA" id="ARBA00047899"/>
    </source>
</evidence>
<keyword evidence="6" id="KW-0597">Phosphoprotein</keyword>
<keyword evidence="12" id="KW-0449">Lipoprotein</keyword>
<evidence type="ECO:0000256" key="5">
    <source>
        <dbReference type="ARBA" id="ARBA00022527"/>
    </source>
</evidence>
<evidence type="ECO:0000256" key="11">
    <source>
        <dbReference type="ARBA" id="ARBA00023136"/>
    </source>
</evidence>
<dbReference type="CDD" id="cd14066">
    <property type="entry name" value="STKc_IRAK"/>
    <property type="match status" value="1"/>
</dbReference>
<dbReference type="Gene3D" id="3.30.200.20">
    <property type="entry name" value="Phosphorylase Kinase, domain 1"/>
    <property type="match status" value="1"/>
</dbReference>
<evidence type="ECO:0000256" key="8">
    <source>
        <dbReference type="ARBA" id="ARBA00022741"/>
    </source>
</evidence>
<evidence type="ECO:0000256" key="6">
    <source>
        <dbReference type="ARBA" id="ARBA00022553"/>
    </source>
</evidence>
<dbReference type="InterPro" id="IPR017441">
    <property type="entry name" value="Protein_kinase_ATP_BS"/>
</dbReference>
<reference evidence="18" key="2">
    <citation type="submission" date="2019-07" db="EMBL/GenBank/DDBJ databases">
        <authorList>
            <person name="Yang Y."/>
            <person name="Bocs S."/>
            <person name="Baudouin L."/>
        </authorList>
    </citation>
    <scope>NUCLEOTIDE SEQUENCE</scope>
    <source>
        <tissue evidence="18">Spear leaf of Hainan Tall coconut</tissue>
    </source>
</reference>
<evidence type="ECO:0000256" key="2">
    <source>
        <dbReference type="ARBA" id="ARBA00008684"/>
    </source>
</evidence>
<dbReference type="PROSITE" id="PS00108">
    <property type="entry name" value="PROTEIN_KINASE_ST"/>
    <property type="match status" value="1"/>
</dbReference>
<sequence length="618" mass="67720">MLNVVSVSFLNLSQARAAGRRIINIETDSVSNTESRNTRRPLSSSVAGGLPPLGRSVLVPQSADRRLGSVSGIRKEEYNWRYDADELSEDVIQASNALENIQLDRKARNLTTSWSITKLLLGEMRDAEKIVVAKPVPSRPYSNLSSFSELLAGAMNASPATSFAEATVAIRPKTVRFKPSANVAPADVSSSDIISKSAACNLPDKASTTTSKAEYNSTILYKPVAKVVSRTAAALLANLLTEKSKPNSASNVKKQSSLDGKRKTLDNGSEHIAAQTFTFRELAAATRNFRADYLLGEGGFGRVYKGRLESVNQIVAIKQLDHNGLQGNREFLVEVLMLSLLHHPNLVNLIGYCADGDQRLLVYEYMSLGSLEDHLQDLTSDKKQLDWNTRMKIAAGAAKGLEYLHDKANPPVIYRDLKCSNILLGEGFHPKLSDFGLAKLGPVGDNTHVSTRVMGTYGYCAPEYAMTGQLTLKSDVYSFGVVLLEIITGRKAIDNSRAAGEQNLVAWARPLFKDRRKFTQMADPKLQDQYPVRGLYQALAVAAMCVQEQPTLRPLIADVVTALTYLASQHYDPETESIQNSSRLTAPGTPPRTRRDNEKKQAHLKNASSDGQSKLTKY</sequence>
<evidence type="ECO:0000256" key="7">
    <source>
        <dbReference type="ARBA" id="ARBA00022679"/>
    </source>
</evidence>
<evidence type="ECO:0000256" key="10">
    <source>
        <dbReference type="ARBA" id="ARBA00022840"/>
    </source>
</evidence>
<dbReference type="GO" id="GO:0004674">
    <property type="term" value="F:protein serine/threonine kinase activity"/>
    <property type="evidence" value="ECO:0007669"/>
    <property type="project" value="UniProtKB-KW"/>
</dbReference>
<dbReference type="SMART" id="SM00220">
    <property type="entry name" value="S_TKc"/>
    <property type="match status" value="1"/>
</dbReference>
<dbReference type="PANTHER" id="PTHR47985:SF23">
    <property type="entry name" value="OS07G0695300 PROTEIN"/>
    <property type="match status" value="1"/>
</dbReference>
<keyword evidence="11" id="KW-0472">Membrane</keyword>
<proteinExistence type="inferred from homology"/>
<evidence type="ECO:0000259" key="17">
    <source>
        <dbReference type="PROSITE" id="PS50011"/>
    </source>
</evidence>
<feature type="domain" description="Protein kinase" evidence="17">
    <location>
        <begin position="289"/>
        <end position="566"/>
    </location>
</feature>
<dbReference type="Pfam" id="PF07714">
    <property type="entry name" value="PK_Tyr_Ser-Thr"/>
    <property type="match status" value="1"/>
</dbReference>
<dbReference type="SUPFAM" id="SSF56112">
    <property type="entry name" value="Protein kinase-like (PK-like)"/>
    <property type="match status" value="1"/>
</dbReference>
<comment type="subcellular location">
    <subcellularLocation>
        <location evidence="1">Cell membrane</location>
        <topology evidence="1">Lipid-anchor</topology>
    </subcellularLocation>
</comment>
<reference evidence="18" key="1">
    <citation type="journal article" date="2017" name="Gigascience">
        <title>The genome draft of coconut (Cocos nucifera).</title>
        <authorList>
            <person name="Xiao Y."/>
            <person name="Xu P."/>
            <person name="Fan H."/>
            <person name="Baudouin L."/>
            <person name="Xia W."/>
            <person name="Bocs S."/>
            <person name="Xu J."/>
            <person name="Li Q."/>
            <person name="Guo A."/>
            <person name="Zhou L."/>
            <person name="Li J."/>
            <person name="Wu Y."/>
            <person name="Ma Z."/>
            <person name="Armero A."/>
            <person name="Issali A.E."/>
            <person name="Liu N."/>
            <person name="Peng M."/>
            <person name="Yang Y."/>
        </authorList>
    </citation>
    <scope>NUCLEOTIDE SEQUENCE</scope>
    <source>
        <tissue evidence="18">Spear leaf of Hainan Tall coconut</tissue>
    </source>
</reference>
<evidence type="ECO:0000256" key="12">
    <source>
        <dbReference type="ARBA" id="ARBA00023288"/>
    </source>
</evidence>
<dbReference type="PANTHER" id="PTHR47985">
    <property type="entry name" value="OS07G0668900 PROTEIN"/>
    <property type="match status" value="1"/>
</dbReference>
<dbReference type="FunFam" id="1.10.510.10:FF:000032">
    <property type="entry name" value="Serine/threonine-protein kinase PBS1"/>
    <property type="match status" value="1"/>
</dbReference>
<feature type="region of interest" description="Disordered" evidence="16">
    <location>
        <begin position="574"/>
        <end position="618"/>
    </location>
</feature>
<feature type="region of interest" description="Disordered" evidence="16">
    <location>
        <begin position="30"/>
        <end position="55"/>
    </location>
</feature>
<dbReference type="Proteomes" id="UP000797356">
    <property type="component" value="Chromosome 4"/>
</dbReference>
<organism evidence="18 19">
    <name type="scientific">Cocos nucifera</name>
    <name type="common">Coconut palm</name>
    <dbReference type="NCBI Taxonomy" id="13894"/>
    <lineage>
        <taxon>Eukaryota</taxon>
        <taxon>Viridiplantae</taxon>
        <taxon>Streptophyta</taxon>
        <taxon>Embryophyta</taxon>
        <taxon>Tracheophyta</taxon>
        <taxon>Spermatophyta</taxon>
        <taxon>Magnoliopsida</taxon>
        <taxon>Liliopsida</taxon>
        <taxon>Arecaceae</taxon>
        <taxon>Arecoideae</taxon>
        <taxon>Cocoseae</taxon>
        <taxon>Attaleinae</taxon>
        <taxon>Cocos</taxon>
    </lineage>
</organism>
<dbReference type="GO" id="GO:0005524">
    <property type="term" value="F:ATP binding"/>
    <property type="evidence" value="ECO:0007669"/>
    <property type="project" value="UniProtKB-UniRule"/>
</dbReference>
<dbReference type="InterPro" id="IPR008271">
    <property type="entry name" value="Ser/Thr_kinase_AS"/>
</dbReference>
<dbReference type="GO" id="GO:0005886">
    <property type="term" value="C:plasma membrane"/>
    <property type="evidence" value="ECO:0007669"/>
    <property type="project" value="UniProtKB-SubCell"/>
</dbReference>
<keyword evidence="19" id="KW-1185">Reference proteome</keyword>
<keyword evidence="4" id="KW-1003">Cell membrane</keyword>
<comment type="catalytic activity">
    <reaction evidence="14">
        <text>L-seryl-[protein] + ATP = O-phospho-L-seryl-[protein] + ADP + H(+)</text>
        <dbReference type="Rhea" id="RHEA:17989"/>
        <dbReference type="Rhea" id="RHEA-COMP:9863"/>
        <dbReference type="Rhea" id="RHEA-COMP:11604"/>
        <dbReference type="ChEBI" id="CHEBI:15378"/>
        <dbReference type="ChEBI" id="CHEBI:29999"/>
        <dbReference type="ChEBI" id="CHEBI:30616"/>
        <dbReference type="ChEBI" id="CHEBI:83421"/>
        <dbReference type="ChEBI" id="CHEBI:456216"/>
        <dbReference type="EC" id="2.7.11.1"/>
    </reaction>
</comment>
<evidence type="ECO:0000256" key="9">
    <source>
        <dbReference type="ARBA" id="ARBA00022777"/>
    </source>
</evidence>
<dbReference type="EC" id="2.7.11.1" evidence="3"/>
<dbReference type="InterPro" id="IPR000719">
    <property type="entry name" value="Prot_kinase_dom"/>
</dbReference>
<evidence type="ECO:0000256" key="15">
    <source>
        <dbReference type="PROSITE-ProRule" id="PRU10141"/>
    </source>
</evidence>
<evidence type="ECO:0000256" key="3">
    <source>
        <dbReference type="ARBA" id="ARBA00012513"/>
    </source>
</evidence>
<evidence type="ECO:0000256" key="14">
    <source>
        <dbReference type="ARBA" id="ARBA00048679"/>
    </source>
</evidence>
<dbReference type="EMBL" id="CM017875">
    <property type="protein sequence ID" value="KAG1337962.1"/>
    <property type="molecule type" value="Genomic_DNA"/>
</dbReference>
<comment type="similarity">
    <text evidence="2">Belongs to the protein kinase superfamily. Ser/Thr protein kinase family.</text>
</comment>
<dbReference type="OrthoDB" id="4062651at2759"/>
<dbReference type="PROSITE" id="PS00107">
    <property type="entry name" value="PROTEIN_KINASE_ATP"/>
    <property type="match status" value="1"/>
</dbReference>
<dbReference type="InterPro" id="IPR011009">
    <property type="entry name" value="Kinase-like_dom_sf"/>
</dbReference>
<feature type="binding site" evidence="15">
    <location>
        <position position="318"/>
    </location>
    <ligand>
        <name>ATP</name>
        <dbReference type="ChEBI" id="CHEBI:30616"/>
    </ligand>
</feature>
<dbReference type="PROSITE" id="PS50011">
    <property type="entry name" value="PROTEIN_KINASE_DOM"/>
    <property type="match status" value="1"/>
</dbReference>
<keyword evidence="10 15" id="KW-0067">ATP-binding</keyword>
<dbReference type="FunFam" id="3.30.200.20:FF:000186">
    <property type="entry name" value="Serine/threonine-protein kinase PBS1"/>
    <property type="match status" value="1"/>
</dbReference>
<dbReference type="InterPro" id="IPR001245">
    <property type="entry name" value="Ser-Thr/Tyr_kinase_cat_dom"/>
</dbReference>
<evidence type="ECO:0000313" key="19">
    <source>
        <dbReference type="Proteomes" id="UP000797356"/>
    </source>
</evidence>
<evidence type="ECO:0000256" key="1">
    <source>
        <dbReference type="ARBA" id="ARBA00004193"/>
    </source>
</evidence>
<keyword evidence="7" id="KW-0808">Transferase</keyword>
<keyword evidence="9 18" id="KW-0418">Kinase</keyword>
<comment type="catalytic activity">
    <reaction evidence="13">
        <text>L-threonyl-[protein] + ATP = O-phospho-L-threonyl-[protein] + ADP + H(+)</text>
        <dbReference type="Rhea" id="RHEA:46608"/>
        <dbReference type="Rhea" id="RHEA-COMP:11060"/>
        <dbReference type="Rhea" id="RHEA-COMP:11605"/>
        <dbReference type="ChEBI" id="CHEBI:15378"/>
        <dbReference type="ChEBI" id="CHEBI:30013"/>
        <dbReference type="ChEBI" id="CHEBI:30616"/>
        <dbReference type="ChEBI" id="CHEBI:61977"/>
        <dbReference type="ChEBI" id="CHEBI:456216"/>
        <dbReference type="EC" id="2.7.11.1"/>
    </reaction>
</comment>
<gene>
    <name evidence="18" type="ORF">COCNU_04G002680</name>
</gene>
<evidence type="ECO:0000313" key="18">
    <source>
        <dbReference type="EMBL" id="KAG1337962.1"/>
    </source>
</evidence>
<comment type="caution">
    <text evidence="18">The sequence shown here is derived from an EMBL/GenBank/DDBJ whole genome shotgun (WGS) entry which is preliminary data.</text>
</comment>
<keyword evidence="5" id="KW-0723">Serine/threonine-protein kinase</keyword>
<keyword evidence="8 15" id="KW-0547">Nucleotide-binding</keyword>
<dbReference type="Gene3D" id="1.10.510.10">
    <property type="entry name" value="Transferase(Phosphotransferase) domain 1"/>
    <property type="match status" value="1"/>
</dbReference>